<evidence type="ECO:0000313" key="6">
    <source>
        <dbReference type="Proteomes" id="UP000008227"/>
    </source>
</evidence>
<evidence type="ECO:0000256" key="2">
    <source>
        <dbReference type="ARBA" id="ARBA00022859"/>
    </source>
</evidence>
<keyword evidence="6" id="KW-1185">Reference proteome</keyword>
<dbReference type="GeneTree" id="ENSGT00940000164371"/>
<protein>
    <recommendedName>
        <fullName evidence="4">Immunoglobulin V-set domain-containing protein</fullName>
    </recommendedName>
</protein>
<dbReference type="Bgee" id="ENSSSCG00000032495">
    <property type="expression patterns" value="Expressed in oocyte and 3 other cell types or tissues"/>
</dbReference>
<dbReference type="STRING" id="9823.ENSSSCP00000053097"/>
<dbReference type="InParanoid" id="A0A287BAK4"/>
<dbReference type="eggNOG" id="ENOG502SA48">
    <property type="taxonomic scope" value="Eukaryota"/>
</dbReference>
<dbReference type="SMR" id="A0A287BAK4"/>
<dbReference type="Pfam" id="PF07686">
    <property type="entry name" value="V-set"/>
    <property type="match status" value="1"/>
</dbReference>
<keyword evidence="2" id="KW-0391">Immunity</keyword>
<dbReference type="GO" id="GO:0002376">
    <property type="term" value="P:immune system process"/>
    <property type="evidence" value="ECO:0007669"/>
    <property type="project" value="UniProtKB-KW"/>
</dbReference>
<dbReference type="GO" id="GO:0007166">
    <property type="term" value="P:cell surface receptor signaling pathway"/>
    <property type="evidence" value="ECO:0000318"/>
    <property type="project" value="GO_Central"/>
</dbReference>
<sequence length="180" mass="20360">MGTRLLCWATLCLLGAELTEGGVVQSPRYKITEERQTVALWCDPISGHNLLSWYRQTLRAGLELLIYFEEEADINVSQLPQKRYFAERPEGAKSTLRIQPTELGDSAVYVCASRLVTALQRPFLPVHKRRDAPRPCSSRQRPPLIMQGEELAVQRQALMYIQGRAYIISGSVRADIVVCK</sequence>
<dbReference type="Ensembl" id="ENSSSCT00000048858.3">
    <property type="protein sequence ID" value="ENSSSCP00000053097.1"/>
    <property type="gene ID" value="ENSSSCG00000032495.3"/>
</dbReference>
<accession>A0A287BAK4</accession>
<dbReference type="PANTHER" id="PTHR23268">
    <property type="entry name" value="T-CELL RECEPTOR BETA CHAIN"/>
    <property type="match status" value="1"/>
</dbReference>
<evidence type="ECO:0000256" key="1">
    <source>
        <dbReference type="ARBA" id="ARBA00022729"/>
    </source>
</evidence>
<keyword evidence="1 3" id="KW-0732">Signal</keyword>
<feature type="domain" description="Immunoglobulin V-set" evidence="4">
    <location>
        <begin position="25"/>
        <end position="113"/>
    </location>
</feature>
<dbReference type="InterPro" id="IPR013106">
    <property type="entry name" value="Ig_V-set"/>
</dbReference>
<evidence type="ECO:0000259" key="4">
    <source>
        <dbReference type="Pfam" id="PF07686"/>
    </source>
</evidence>
<dbReference type="OMA" id="PVHKASW"/>
<name>A0A287BAK4_PIG</name>
<feature type="signal peptide" evidence="3">
    <location>
        <begin position="1"/>
        <end position="21"/>
    </location>
</feature>
<dbReference type="InterPro" id="IPR050413">
    <property type="entry name" value="TCR_beta_variable"/>
</dbReference>
<dbReference type="InterPro" id="IPR036179">
    <property type="entry name" value="Ig-like_dom_sf"/>
</dbReference>
<dbReference type="InterPro" id="IPR013783">
    <property type="entry name" value="Ig-like_fold"/>
</dbReference>
<feature type="chain" id="PRO_5012018660" description="Immunoglobulin V-set domain-containing protein" evidence="3">
    <location>
        <begin position="22"/>
        <end position="180"/>
    </location>
</feature>
<reference evidence="5" key="4">
    <citation type="submission" date="2025-09" db="UniProtKB">
        <authorList>
            <consortium name="Ensembl"/>
        </authorList>
    </citation>
    <scope>IDENTIFICATION</scope>
</reference>
<dbReference type="Proteomes" id="UP000008227">
    <property type="component" value="Chromosome 18"/>
</dbReference>
<reference evidence="6" key="1">
    <citation type="submission" date="2009-11" db="EMBL/GenBank/DDBJ databases">
        <authorList>
            <consortium name="Porcine genome sequencing project"/>
        </authorList>
    </citation>
    <scope>NUCLEOTIDE SEQUENCE [LARGE SCALE GENOMIC DNA]</scope>
    <source>
        <strain evidence="6">Duroc</strain>
    </source>
</reference>
<organism evidence="5 6">
    <name type="scientific">Sus scrofa</name>
    <name type="common">Pig</name>
    <dbReference type="NCBI Taxonomy" id="9823"/>
    <lineage>
        <taxon>Eukaryota</taxon>
        <taxon>Metazoa</taxon>
        <taxon>Chordata</taxon>
        <taxon>Craniata</taxon>
        <taxon>Vertebrata</taxon>
        <taxon>Euteleostomi</taxon>
        <taxon>Mammalia</taxon>
        <taxon>Eutheria</taxon>
        <taxon>Laurasiatheria</taxon>
        <taxon>Artiodactyla</taxon>
        <taxon>Suina</taxon>
        <taxon>Suidae</taxon>
        <taxon>Sus</taxon>
    </lineage>
</organism>
<reference evidence="5" key="2">
    <citation type="journal article" date="2020" name="Gigascience">
        <title>An improved pig reference genome sequence to enable pig genetics and genomics research.</title>
        <authorList>
            <person name="Warr A."/>
            <person name="Affara N."/>
            <person name="Aken B."/>
            <person name="Beiki H."/>
            <person name="Bickhart D.M."/>
            <person name="Billis K."/>
            <person name="Chow W."/>
            <person name="Eory L."/>
            <person name="Finlayson H.A."/>
            <person name="Flicek P."/>
            <person name="Giron C.G."/>
            <person name="Griffin D.K."/>
            <person name="Hall R."/>
            <person name="Hannum G."/>
            <person name="Hourlier T."/>
            <person name="Howe K."/>
            <person name="Hume D.A."/>
            <person name="Izuogu O."/>
            <person name="Kim K."/>
            <person name="Koren S."/>
            <person name="Liu H."/>
            <person name="Manchanda N."/>
            <person name="Martin F.J."/>
            <person name="Nonneman D.J."/>
            <person name="O'Connor R.E."/>
            <person name="Phillippy A.M."/>
            <person name="Rohrer G.A."/>
            <person name="Rosen B.D."/>
            <person name="Rund L.A."/>
            <person name="Sargent C.A."/>
            <person name="Schook L.B."/>
            <person name="Schroeder S.G."/>
            <person name="Schwartz A.S."/>
            <person name="Skinner B.M."/>
            <person name="Talbot R."/>
            <person name="Tseng E."/>
            <person name="Tuggle C.K."/>
            <person name="Watson M."/>
            <person name="Smith T.P.L."/>
            <person name="Archibald A.L."/>
        </authorList>
    </citation>
    <scope>NUCLEOTIDE SEQUENCE [LARGE SCALE GENOMIC DNA]</scope>
    <source>
        <strain evidence="5">Duroc</strain>
    </source>
</reference>
<dbReference type="SUPFAM" id="SSF48726">
    <property type="entry name" value="Immunoglobulin"/>
    <property type="match status" value="1"/>
</dbReference>
<evidence type="ECO:0000256" key="3">
    <source>
        <dbReference type="SAM" id="SignalP"/>
    </source>
</evidence>
<dbReference type="AlphaFoldDB" id="A0A287BAK4"/>
<dbReference type="PaxDb" id="9823-ENSSSCP00000025315"/>
<dbReference type="GO" id="GO:0005886">
    <property type="term" value="C:plasma membrane"/>
    <property type="evidence" value="ECO:0000318"/>
    <property type="project" value="GO_Central"/>
</dbReference>
<reference evidence="5" key="3">
    <citation type="submission" date="2025-08" db="UniProtKB">
        <authorList>
            <consortium name="Ensembl"/>
        </authorList>
    </citation>
    <scope>IDENTIFICATION</scope>
</reference>
<evidence type="ECO:0000313" key="5">
    <source>
        <dbReference type="Ensembl" id="ENSSSCP00000053097.1"/>
    </source>
</evidence>
<proteinExistence type="predicted"/>
<dbReference type="Gene3D" id="2.60.40.10">
    <property type="entry name" value="Immunoglobulins"/>
    <property type="match status" value="1"/>
</dbReference>
<dbReference type="PANTHER" id="PTHR23268:SF47">
    <property type="entry name" value="T CELL RECEPTOR BETA VARIABLE 11-1"/>
    <property type="match status" value="1"/>
</dbReference>